<dbReference type="EMBL" id="SHNN01000002">
    <property type="protein sequence ID" value="MCX2981032.1"/>
    <property type="molecule type" value="Genomic_DNA"/>
</dbReference>
<name>A0ABT3TI24_9GAMM</name>
<sequence length="410" mass="43823">MPVQEREYDIILLGASGFTGRLVAEYLLAQYGIGGDLRWAMAGRNEAKLESIRLQLQGYEPAAPIPILVADTSDASAMAGLASQTRVICTTVGPYALYGSSVVEACAHNGTHYCDLTGEVQWMRRMIDAHQAAAAASGARIVHTCGFDSIPSDLGVLFAQNTMQEAHGVAARRVKYRVTGFGGGLSGGTLASMLNMMEEVKQDPGLADVMADPYALNPQGAPTGSDVNDQTGAIYDEDFASWTLPFMMAGINTRVVRRSNALLDFAWGEDFNYDEAVLAEGKGALQSKITALAMTAGTNALSIGPLRGLASRFMPKPGEGPDQETREQGYYNILLHANHPDDMEKDIRVKVSGDMDPGYGSTSKMLAECAVCLARDNLTVSGGFWTPASAMGTRLIERLQQNAGVSFTVE</sequence>
<dbReference type="InterPro" id="IPR036291">
    <property type="entry name" value="NAD(P)-bd_dom_sf"/>
</dbReference>
<dbReference type="PANTHER" id="PTHR12286:SF5">
    <property type="entry name" value="SACCHAROPINE DEHYDROGENASE-LIKE OXIDOREDUCTASE"/>
    <property type="match status" value="1"/>
</dbReference>
<keyword evidence="3" id="KW-1185">Reference proteome</keyword>
<gene>
    <name evidence="2" type="ORF">EYC98_09170</name>
</gene>
<evidence type="ECO:0000259" key="1">
    <source>
        <dbReference type="Pfam" id="PF03435"/>
    </source>
</evidence>
<dbReference type="PANTHER" id="PTHR12286">
    <property type="entry name" value="SACCHAROPINE DEHYDROGENASE-LIKE OXIDOREDUCTASE"/>
    <property type="match status" value="1"/>
</dbReference>
<protein>
    <submittedName>
        <fullName evidence="2">Saccharopine dehydrogenase</fullName>
    </submittedName>
</protein>
<evidence type="ECO:0000313" key="2">
    <source>
        <dbReference type="EMBL" id="MCX2981032.1"/>
    </source>
</evidence>
<dbReference type="Proteomes" id="UP001143362">
    <property type="component" value="Unassembled WGS sequence"/>
</dbReference>
<dbReference type="Pfam" id="PF03435">
    <property type="entry name" value="Sacchrp_dh_NADP"/>
    <property type="match status" value="1"/>
</dbReference>
<dbReference type="SUPFAM" id="SSF51735">
    <property type="entry name" value="NAD(P)-binding Rossmann-fold domains"/>
    <property type="match status" value="1"/>
</dbReference>
<evidence type="ECO:0000313" key="3">
    <source>
        <dbReference type="Proteomes" id="UP001143362"/>
    </source>
</evidence>
<feature type="domain" description="Saccharopine dehydrogenase NADP binding" evidence="1">
    <location>
        <begin position="10"/>
        <end position="141"/>
    </location>
</feature>
<dbReference type="InterPro" id="IPR051276">
    <property type="entry name" value="Saccharopine_DH-like_oxidrdct"/>
</dbReference>
<reference evidence="2" key="1">
    <citation type="submission" date="2019-02" db="EMBL/GenBank/DDBJ databases">
        <authorList>
            <person name="Li S.-H."/>
        </authorList>
    </citation>
    <scope>NUCLEOTIDE SEQUENCE</scope>
    <source>
        <strain evidence="2">IMCC14734</strain>
    </source>
</reference>
<comment type="caution">
    <text evidence="2">The sequence shown here is derived from an EMBL/GenBank/DDBJ whole genome shotgun (WGS) entry which is preliminary data.</text>
</comment>
<accession>A0ABT3TI24</accession>
<organism evidence="2 3">
    <name type="scientific">Candidatus Litorirhabdus singularis</name>
    <dbReference type="NCBI Taxonomy" id="2518993"/>
    <lineage>
        <taxon>Bacteria</taxon>
        <taxon>Pseudomonadati</taxon>
        <taxon>Pseudomonadota</taxon>
        <taxon>Gammaproteobacteria</taxon>
        <taxon>Cellvibrionales</taxon>
        <taxon>Halieaceae</taxon>
        <taxon>Candidatus Litorirhabdus</taxon>
    </lineage>
</organism>
<dbReference type="RefSeq" id="WP_279245048.1">
    <property type="nucleotide sequence ID" value="NZ_SHNN01000002.1"/>
</dbReference>
<dbReference type="InterPro" id="IPR005097">
    <property type="entry name" value="Sacchrp_dh_NADP-bd"/>
</dbReference>
<proteinExistence type="predicted"/>
<dbReference type="Gene3D" id="3.40.50.720">
    <property type="entry name" value="NAD(P)-binding Rossmann-like Domain"/>
    <property type="match status" value="1"/>
</dbReference>